<dbReference type="InterPro" id="IPR016047">
    <property type="entry name" value="M23ase_b-sheet_dom"/>
</dbReference>
<reference evidence="3" key="1">
    <citation type="submission" date="2022-12" db="EMBL/GenBank/DDBJ databases">
        <title>Reference genome sequencing for broad-spectrum identification of bacterial and archaeal isolates by mass spectrometry.</title>
        <authorList>
            <person name="Sekiguchi Y."/>
            <person name="Tourlousse D.M."/>
        </authorList>
    </citation>
    <scope>NUCLEOTIDE SEQUENCE</scope>
    <source>
        <strain evidence="3">H2</strain>
    </source>
</reference>
<protein>
    <recommendedName>
        <fullName evidence="2">M23ase beta-sheet core domain-containing protein</fullName>
    </recommendedName>
</protein>
<evidence type="ECO:0000256" key="1">
    <source>
        <dbReference type="SAM" id="SignalP"/>
    </source>
</evidence>
<evidence type="ECO:0000313" key="3">
    <source>
        <dbReference type="EMBL" id="GLI39514.1"/>
    </source>
</evidence>
<sequence length="192" mass="20477">MKLLITMIIALLTIPAMALADDGLPVENGVVTSGVGWRIDPFGSGKLFFHRGIDIAVPVGTPVRATRPGRILFAGERSGHGATVIVEHNNGDRTLYGHNSMVRVTPGEMVETGTVLAFSGNSGRSTGPHVHYEQIASGRPVIEEELEKEEAGGAQLAAGNNQRYLLEQKMEESVNSIFRTLNRSTLTGQGGS</sequence>
<dbReference type="SUPFAM" id="SSF51261">
    <property type="entry name" value="Duplicated hybrid motif"/>
    <property type="match status" value="1"/>
</dbReference>
<keyword evidence="1" id="KW-0732">Signal</keyword>
<feature type="chain" id="PRO_5040930577" description="M23ase beta-sheet core domain-containing protein" evidence="1">
    <location>
        <begin position="21"/>
        <end position="192"/>
    </location>
</feature>
<dbReference type="InterPro" id="IPR011055">
    <property type="entry name" value="Dup_hybrid_motif"/>
</dbReference>
<dbReference type="Proteomes" id="UP001144352">
    <property type="component" value="Unassembled WGS sequence"/>
</dbReference>
<dbReference type="PANTHER" id="PTHR21666:SF270">
    <property type="entry name" value="MUREIN HYDROLASE ACTIVATOR ENVC"/>
    <property type="match status" value="1"/>
</dbReference>
<keyword evidence="4" id="KW-1185">Reference proteome</keyword>
<name>A0A9W6G261_9BACT</name>
<dbReference type="GO" id="GO:0004222">
    <property type="term" value="F:metalloendopeptidase activity"/>
    <property type="evidence" value="ECO:0007669"/>
    <property type="project" value="TreeGrafter"/>
</dbReference>
<dbReference type="CDD" id="cd12797">
    <property type="entry name" value="M23_peptidase"/>
    <property type="match status" value="1"/>
</dbReference>
<feature type="domain" description="M23ase beta-sheet core" evidence="2">
    <location>
        <begin position="49"/>
        <end position="141"/>
    </location>
</feature>
<dbReference type="Gene3D" id="2.70.70.10">
    <property type="entry name" value="Glucose Permease (Domain IIA)"/>
    <property type="match status" value="1"/>
</dbReference>
<feature type="signal peptide" evidence="1">
    <location>
        <begin position="1"/>
        <end position="20"/>
    </location>
</feature>
<proteinExistence type="predicted"/>
<gene>
    <name evidence="3" type="ORF">GHYDROH2_30150</name>
</gene>
<dbReference type="InterPro" id="IPR050570">
    <property type="entry name" value="Cell_wall_metabolism_enzyme"/>
</dbReference>
<dbReference type="RefSeq" id="WP_214187450.1">
    <property type="nucleotide sequence ID" value="NZ_BSDS01000002.1"/>
</dbReference>
<dbReference type="PANTHER" id="PTHR21666">
    <property type="entry name" value="PEPTIDASE-RELATED"/>
    <property type="match status" value="1"/>
</dbReference>
<dbReference type="Pfam" id="PF01551">
    <property type="entry name" value="Peptidase_M23"/>
    <property type="match status" value="1"/>
</dbReference>
<accession>A0A9W6G261</accession>
<dbReference type="EMBL" id="BSDS01000002">
    <property type="protein sequence ID" value="GLI39514.1"/>
    <property type="molecule type" value="Genomic_DNA"/>
</dbReference>
<evidence type="ECO:0000259" key="2">
    <source>
        <dbReference type="Pfam" id="PF01551"/>
    </source>
</evidence>
<comment type="caution">
    <text evidence="3">The sequence shown here is derived from an EMBL/GenBank/DDBJ whole genome shotgun (WGS) entry which is preliminary data.</text>
</comment>
<dbReference type="AlphaFoldDB" id="A0A9W6G261"/>
<evidence type="ECO:0000313" key="4">
    <source>
        <dbReference type="Proteomes" id="UP001144352"/>
    </source>
</evidence>
<organism evidence="3 4">
    <name type="scientific">Geobacter hydrogenophilus</name>
    <dbReference type="NCBI Taxonomy" id="40983"/>
    <lineage>
        <taxon>Bacteria</taxon>
        <taxon>Pseudomonadati</taxon>
        <taxon>Thermodesulfobacteriota</taxon>
        <taxon>Desulfuromonadia</taxon>
        <taxon>Geobacterales</taxon>
        <taxon>Geobacteraceae</taxon>
        <taxon>Geobacter</taxon>
    </lineage>
</organism>